<proteinExistence type="predicted"/>
<gene>
    <name evidence="2" type="ORF">AVDCRST_MAG23-1694</name>
</gene>
<feature type="region of interest" description="Disordered" evidence="1">
    <location>
        <begin position="1"/>
        <end position="57"/>
    </location>
</feature>
<accession>A0A6J4U2K9</accession>
<evidence type="ECO:0000313" key="2">
    <source>
        <dbReference type="EMBL" id="CAA9538692.1"/>
    </source>
</evidence>
<sequence length="57" mass="5956">MRDNSGGGKSSNNAGNPTLKDHEREKGVSGEAIQGEKKAKGSDKQRTESRTGSNNPG</sequence>
<reference evidence="2" key="1">
    <citation type="submission" date="2020-02" db="EMBL/GenBank/DDBJ databases">
        <authorList>
            <person name="Meier V. D."/>
        </authorList>
    </citation>
    <scope>NUCLEOTIDE SEQUENCE</scope>
    <source>
        <strain evidence="2">AVDCRST_MAG23</strain>
    </source>
</reference>
<evidence type="ECO:0000256" key="1">
    <source>
        <dbReference type="SAM" id="MobiDB-lite"/>
    </source>
</evidence>
<protein>
    <submittedName>
        <fullName evidence="2">Uncharacterized protein</fullName>
    </submittedName>
</protein>
<feature type="compositionally biased region" description="Basic and acidic residues" evidence="1">
    <location>
        <begin position="19"/>
        <end position="49"/>
    </location>
</feature>
<name>A0A6J4U2K9_9SPHN</name>
<dbReference type="EMBL" id="CADCWD010000061">
    <property type="protein sequence ID" value="CAA9538692.1"/>
    <property type="molecule type" value="Genomic_DNA"/>
</dbReference>
<dbReference type="AlphaFoldDB" id="A0A6J4U2K9"/>
<organism evidence="2">
    <name type="scientific">uncultured Sphingosinicella sp</name>
    <dbReference type="NCBI Taxonomy" id="478748"/>
    <lineage>
        <taxon>Bacteria</taxon>
        <taxon>Pseudomonadati</taxon>
        <taxon>Pseudomonadota</taxon>
        <taxon>Alphaproteobacteria</taxon>
        <taxon>Sphingomonadales</taxon>
        <taxon>Sphingosinicellaceae</taxon>
        <taxon>Sphingosinicella</taxon>
        <taxon>environmental samples</taxon>
    </lineage>
</organism>